<proteinExistence type="predicted"/>
<gene>
    <name evidence="1" type="ORF">HF568_17275</name>
</gene>
<dbReference type="RefSeq" id="WP_215886766.1">
    <property type="nucleotide sequence ID" value="NZ_CP134225.1"/>
</dbReference>
<reference evidence="1" key="1">
    <citation type="journal article" date="2021" name="ISME J.">
        <title>Genomic evolution of the class Acidithiobacillia: deep-branching Proteobacteria living in extreme acidic conditions.</title>
        <authorList>
            <person name="Moya-Beltran A."/>
            <person name="Beard S."/>
            <person name="Rojas-Villalobos C."/>
            <person name="Issotta F."/>
            <person name="Gallardo Y."/>
            <person name="Ulloa R."/>
            <person name="Giaveno A."/>
            <person name="Degli Esposti M."/>
            <person name="Johnson D.B."/>
            <person name="Quatrini R."/>
        </authorList>
    </citation>
    <scope>NUCLEOTIDE SEQUENCE</scope>
    <source>
        <strain evidence="1">DSM 583</strain>
    </source>
</reference>
<dbReference type="Proteomes" id="UP000887300">
    <property type="component" value="Unassembled WGS sequence"/>
</dbReference>
<evidence type="ECO:0000313" key="2">
    <source>
        <dbReference type="Proteomes" id="UP000887300"/>
    </source>
</evidence>
<protein>
    <submittedName>
        <fullName evidence="1">Uncharacterized protein</fullName>
    </submittedName>
</protein>
<organism evidence="1 2">
    <name type="scientific">Acidithiobacillus ferridurans</name>
    <dbReference type="NCBI Taxonomy" id="1232575"/>
    <lineage>
        <taxon>Bacteria</taxon>
        <taxon>Pseudomonadati</taxon>
        <taxon>Pseudomonadota</taxon>
        <taxon>Acidithiobacillia</taxon>
        <taxon>Acidithiobacillales</taxon>
        <taxon>Acidithiobacillaceae</taxon>
        <taxon>Acidithiobacillus</taxon>
    </lineage>
</organism>
<evidence type="ECO:0000313" key="1">
    <source>
        <dbReference type="EMBL" id="MBU2724903.1"/>
    </source>
</evidence>
<sequence length="63" mass="7223">MATIEILLRAEACHVIATGIYGDPKNIIIDDDVLDKFFELYEEEWGITGHLEYTEGCEEDARF</sequence>
<dbReference type="EMBL" id="JABBHS010000534">
    <property type="protein sequence ID" value="MBU2724903.1"/>
    <property type="molecule type" value="Genomic_DNA"/>
</dbReference>
<dbReference type="AlphaFoldDB" id="A0A8X8GE26"/>
<comment type="caution">
    <text evidence="1">The sequence shown here is derived from an EMBL/GenBank/DDBJ whole genome shotgun (WGS) entry which is preliminary data.</text>
</comment>
<accession>A0A8X8GE26</accession>
<name>A0A8X8GE26_ACIFI</name>